<evidence type="ECO:0000256" key="3">
    <source>
        <dbReference type="ARBA" id="ARBA00022723"/>
    </source>
</evidence>
<organism evidence="9 11">
    <name type="scientific">Legionella quateirensis</name>
    <dbReference type="NCBI Taxonomy" id="45072"/>
    <lineage>
        <taxon>Bacteria</taxon>
        <taxon>Pseudomonadati</taxon>
        <taxon>Pseudomonadota</taxon>
        <taxon>Gammaproteobacteria</taxon>
        <taxon>Legionellales</taxon>
        <taxon>Legionellaceae</taxon>
        <taxon>Legionella</taxon>
    </lineage>
</organism>
<dbReference type="GO" id="GO:0046872">
    <property type="term" value="F:metal ion binding"/>
    <property type="evidence" value="ECO:0007669"/>
    <property type="project" value="UniProtKB-KW"/>
</dbReference>
<keyword evidence="4" id="KW-0378">Hydrolase</keyword>
<evidence type="ECO:0000256" key="2">
    <source>
        <dbReference type="ARBA" id="ARBA00001946"/>
    </source>
</evidence>
<sequence>MDLNKFSKNETTHSAVIVLHDLSTDSLILTKRSEQLRNHPGEISFPGGLWEENDQNFSNTALRELHEELGIRRDRVTLVKELNDERTLSGIIIHPWLGQIESIEPYVLNFDEVTGLITIPMSLVHTARNYKEITVERYGVQFTTCEFITNTDYIWGATARIMKQLVIDSK</sequence>
<evidence type="ECO:0000313" key="11">
    <source>
        <dbReference type="Proteomes" id="UP000254230"/>
    </source>
</evidence>
<protein>
    <submittedName>
        <fullName evidence="9">MutT/nudix family transporter protein</fullName>
    </submittedName>
</protein>
<name>A0A378KT83_9GAMM</name>
<keyword evidence="5" id="KW-0460">Magnesium</keyword>
<evidence type="ECO:0000313" key="9">
    <source>
        <dbReference type="EMBL" id="STY17793.1"/>
    </source>
</evidence>
<dbReference type="Gene3D" id="3.90.79.10">
    <property type="entry name" value="Nucleoside Triphosphate Pyrophosphohydrolase"/>
    <property type="match status" value="1"/>
</dbReference>
<comment type="cofactor">
    <cofactor evidence="1">
        <name>Mn(2+)</name>
        <dbReference type="ChEBI" id="CHEBI:29035"/>
    </cofactor>
</comment>
<dbReference type="InterPro" id="IPR015797">
    <property type="entry name" value="NUDIX_hydrolase-like_dom_sf"/>
</dbReference>
<reference evidence="8 10" key="1">
    <citation type="submission" date="2015-11" db="EMBL/GenBank/DDBJ databases">
        <title>Genomic analysis of 38 Legionella species identifies large and diverse effector repertoires.</title>
        <authorList>
            <person name="Burstein D."/>
            <person name="Amaro F."/>
            <person name="Zusman T."/>
            <person name="Lifshitz Z."/>
            <person name="Cohen O."/>
            <person name="Gilbert J.A."/>
            <person name="Pupko T."/>
            <person name="Shuman H.A."/>
            <person name="Segal G."/>
        </authorList>
    </citation>
    <scope>NUCLEOTIDE SEQUENCE [LARGE SCALE GENOMIC DNA]</scope>
    <source>
        <strain evidence="8 10">ATCC 49507</strain>
    </source>
</reference>
<evidence type="ECO:0000256" key="1">
    <source>
        <dbReference type="ARBA" id="ARBA00001936"/>
    </source>
</evidence>
<dbReference type="AlphaFoldDB" id="A0A378KT83"/>
<keyword evidence="6" id="KW-0464">Manganese</keyword>
<gene>
    <name evidence="8" type="ORF">Lqua_1188</name>
    <name evidence="9" type="ORF">NCTC12376_01608</name>
</gene>
<dbReference type="InterPro" id="IPR000086">
    <property type="entry name" value="NUDIX_hydrolase_dom"/>
</dbReference>
<dbReference type="Pfam" id="PF00293">
    <property type="entry name" value="NUDIX"/>
    <property type="match status" value="1"/>
</dbReference>
<feature type="domain" description="Nudix hydrolase" evidence="7">
    <location>
        <begin position="10"/>
        <end position="170"/>
    </location>
</feature>
<keyword evidence="3" id="KW-0479">Metal-binding</keyword>
<dbReference type="EMBL" id="LNYR01000012">
    <property type="protein sequence ID" value="KTD50961.1"/>
    <property type="molecule type" value="Genomic_DNA"/>
</dbReference>
<dbReference type="EMBL" id="UGOW01000001">
    <property type="protein sequence ID" value="STY17793.1"/>
    <property type="molecule type" value="Genomic_DNA"/>
</dbReference>
<evidence type="ECO:0000256" key="5">
    <source>
        <dbReference type="ARBA" id="ARBA00022842"/>
    </source>
</evidence>
<dbReference type="Proteomes" id="UP000054639">
    <property type="component" value="Unassembled WGS sequence"/>
</dbReference>
<dbReference type="SUPFAM" id="SSF55811">
    <property type="entry name" value="Nudix"/>
    <property type="match status" value="1"/>
</dbReference>
<evidence type="ECO:0000256" key="4">
    <source>
        <dbReference type="ARBA" id="ARBA00022801"/>
    </source>
</evidence>
<dbReference type="PANTHER" id="PTHR12992:SF11">
    <property type="entry name" value="MITOCHONDRIAL COENZYME A DIPHOSPHATASE NUDT8"/>
    <property type="match status" value="1"/>
</dbReference>
<dbReference type="STRING" id="45072.Lqua_1188"/>
<dbReference type="OrthoDB" id="9802805at2"/>
<evidence type="ECO:0000313" key="8">
    <source>
        <dbReference type="EMBL" id="KTD50961.1"/>
    </source>
</evidence>
<dbReference type="Proteomes" id="UP000254230">
    <property type="component" value="Unassembled WGS sequence"/>
</dbReference>
<evidence type="ECO:0000313" key="10">
    <source>
        <dbReference type="Proteomes" id="UP000054639"/>
    </source>
</evidence>
<keyword evidence="10" id="KW-1185">Reference proteome</keyword>
<evidence type="ECO:0000256" key="6">
    <source>
        <dbReference type="ARBA" id="ARBA00023211"/>
    </source>
</evidence>
<accession>A0A378KT83</accession>
<evidence type="ECO:0000259" key="7">
    <source>
        <dbReference type="PROSITE" id="PS51462"/>
    </source>
</evidence>
<dbReference type="CDD" id="cd03426">
    <property type="entry name" value="NUDIX_CoAse_Nudt7"/>
    <property type="match status" value="1"/>
</dbReference>
<reference evidence="9 11" key="2">
    <citation type="submission" date="2018-06" db="EMBL/GenBank/DDBJ databases">
        <authorList>
            <consortium name="Pathogen Informatics"/>
            <person name="Doyle S."/>
        </authorList>
    </citation>
    <scope>NUCLEOTIDE SEQUENCE [LARGE SCALE GENOMIC DNA]</scope>
    <source>
        <strain evidence="9 11">NCTC12376</strain>
    </source>
</reference>
<dbReference type="RefSeq" id="WP_058473373.1">
    <property type="nucleotide sequence ID" value="NZ_CAAAIL010000005.1"/>
</dbReference>
<comment type="cofactor">
    <cofactor evidence="2">
        <name>Mg(2+)</name>
        <dbReference type="ChEBI" id="CHEBI:18420"/>
    </cofactor>
</comment>
<dbReference type="PROSITE" id="PS51462">
    <property type="entry name" value="NUDIX"/>
    <property type="match status" value="1"/>
</dbReference>
<dbReference type="InterPro" id="IPR045121">
    <property type="entry name" value="CoAse"/>
</dbReference>
<dbReference type="PANTHER" id="PTHR12992">
    <property type="entry name" value="NUDIX HYDROLASE"/>
    <property type="match status" value="1"/>
</dbReference>
<proteinExistence type="predicted"/>
<dbReference type="GO" id="GO:0010945">
    <property type="term" value="F:coenzyme A diphosphatase activity"/>
    <property type="evidence" value="ECO:0007669"/>
    <property type="project" value="InterPro"/>
</dbReference>